<protein>
    <submittedName>
        <fullName evidence="2">DUF1223 domain-containing protein</fullName>
    </submittedName>
</protein>
<accession>A0ABW8Z795</accession>
<evidence type="ECO:0000256" key="1">
    <source>
        <dbReference type="SAM" id="SignalP"/>
    </source>
</evidence>
<dbReference type="Proteomes" id="UP001629214">
    <property type="component" value="Unassembled WGS sequence"/>
</dbReference>
<evidence type="ECO:0000313" key="2">
    <source>
        <dbReference type="EMBL" id="MFL9878251.1"/>
    </source>
</evidence>
<dbReference type="RefSeq" id="WP_408167041.1">
    <property type="nucleotide sequence ID" value="NZ_JAQQFR010000004.1"/>
</dbReference>
<dbReference type="PANTHER" id="PTHR36057">
    <property type="match status" value="1"/>
</dbReference>
<organism evidence="2 3">
    <name type="scientific">Herbaspirillum rhizosphaerae</name>
    <dbReference type="NCBI Taxonomy" id="346179"/>
    <lineage>
        <taxon>Bacteria</taxon>
        <taxon>Pseudomonadati</taxon>
        <taxon>Pseudomonadota</taxon>
        <taxon>Betaproteobacteria</taxon>
        <taxon>Burkholderiales</taxon>
        <taxon>Oxalobacteraceae</taxon>
        <taxon>Herbaspirillum</taxon>
    </lineage>
</organism>
<dbReference type="InterPro" id="IPR010634">
    <property type="entry name" value="DUF1223"/>
</dbReference>
<evidence type="ECO:0000313" key="3">
    <source>
        <dbReference type="Proteomes" id="UP001629214"/>
    </source>
</evidence>
<dbReference type="SUPFAM" id="SSF52833">
    <property type="entry name" value="Thioredoxin-like"/>
    <property type="match status" value="1"/>
</dbReference>
<keyword evidence="3" id="KW-1185">Reference proteome</keyword>
<proteinExistence type="predicted"/>
<name>A0ABW8Z795_9BURK</name>
<feature type="chain" id="PRO_5046874922" evidence="1">
    <location>
        <begin position="29"/>
        <end position="271"/>
    </location>
</feature>
<dbReference type="InterPro" id="IPR036249">
    <property type="entry name" value="Thioredoxin-like_sf"/>
</dbReference>
<dbReference type="EMBL" id="JAQQFR010000004">
    <property type="protein sequence ID" value="MFL9878251.1"/>
    <property type="molecule type" value="Genomic_DNA"/>
</dbReference>
<sequence>MKTPTYLLAAFHAVTALVTSFATFSAYAAQCEKQSPAHRLALVELYTSEGCNSCPPADRWLRKIDTRSTTDRDIVPLALHVDYWDSLGWRDVFSQHTFTERQEQLTRLGTTRFSYTPEIFVNGREFRNWRSEEEFRSAMKAINGKPAAANIHLTWTPAADSRIKIDAEFSAIGAHTTGSAAPQAYVAVYENRLSNKVSAGENNGATLQHDYVVRQWKGPIYLDGKTSVADIFKLPVGRDGKRADTSNLGVAAFVQDSKTGEVLQALALPAC</sequence>
<comment type="caution">
    <text evidence="2">The sequence shown here is derived from an EMBL/GenBank/DDBJ whole genome shotgun (WGS) entry which is preliminary data.</text>
</comment>
<keyword evidence="1" id="KW-0732">Signal</keyword>
<dbReference type="PANTHER" id="PTHR36057:SF1">
    <property type="entry name" value="LIPOPROTEIN LIPID ATTACHMENT SITE-LIKE PROTEIN, PUTATIVE (DUF1223)-RELATED"/>
    <property type="match status" value="1"/>
</dbReference>
<feature type="signal peptide" evidence="1">
    <location>
        <begin position="1"/>
        <end position="28"/>
    </location>
</feature>
<dbReference type="Pfam" id="PF06764">
    <property type="entry name" value="DUF1223"/>
    <property type="match status" value="1"/>
</dbReference>
<gene>
    <name evidence="2" type="ORF">PQR63_07665</name>
</gene>
<reference evidence="2 3" key="1">
    <citation type="journal article" date="2024" name="Chem. Sci.">
        <title>Discovery of megapolipeptins by genome mining of a Burkholderiales bacteria collection.</title>
        <authorList>
            <person name="Paulo B.S."/>
            <person name="Recchia M.J.J."/>
            <person name="Lee S."/>
            <person name="Fergusson C.H."/>
            <person name="Romanowski S.B."/>
            <person name="Hernandez A."/>
            <person name="Krull N."/>
            <person name="Liu D.Y."/>
            <person name="Cavanagh H."/>
            <person name="Bos A."/>
            <person name="Gray C.A."/>
            <person name="Murphy B.T."/>
            <person name="Linington R.G."/>
            <person name="Eustaquio A.S."/>
        </authorList>
    </citation>
    <scope>NUCLEOTIDE SEQUENCE [LARGE SCALE GENOMIC DNA]</scope>
    <source>
        <strain evidence="2 3">RL21-008-BIB-B</strain>
    </source>
</reference>